<evidence type="ECO:0000313" key="2">
    <source>
        <dbReference type="Proteomes" id="UP001150603"/>
    </source>
</evidence>
<reference evidence="1" key="1">
    <citation type="submission" date="2022-07" db="EMBL/GenBank/DDBJ databases">
        <title>Phylogenomic reconstructions and comparative analyses of Kickxellomycotina fungi.</title>
        <authorList>
            <person name="Reynolds N.K."/>
            <person name="Stajich J.E."/>
            <person name="Barry K."/>
            <person name="Grigoriev I.V."/>
            <person name="Crous P."/>
            <person name="Smith M.E."/>
        </authorList>
    </citation>
    <scope>NUCLEOTIDE SEQUENCE</scope>
    <source>
        <strain evidence="1">NRRL 5244</strain>
    </source>
</reference>
<keyword evidence="2" id="KW-1185">Reference proteome</keyword>
<gene>
    <name evidence="1" type="ORF">FBU59_005530</name>
</gene>
<comment type="caution">
    <text evidence="1">The sequence shown here is derived from an EMBL/GenBank/DDBJ whole genome shotgun (WGS) entry which is preliminary data.</text>
</comment>
<dbReference type="EMBL" id="JANBPW010004434">
    <property type="protein sequence ID" value="KAJ1934941.1"/>
    <property type="molecule type" value="Genomic_DNA"/>
</dbReference>
<evidence type="ECO:0000313" key="1">
    <source>
        <dbReference type="EMBL" id="KAJ1934941.1"/>
    </source>
</evidence>
<name>A0ACC1J2I0_9FUNG</name>
<sequence>MARVKQQWEVIRDNWGHLDGHIELGREIGHGRSGYVVEGRLNGQRAAFKLCNAHLPIKILHEVDQEVANYGRLSSLQGSVIPRLLAYGFRVISGRLYLALALECLEDAIGDDSMSKRREKDIQMLPQSTKDAIIRCLAQMHEAGIVHGDARAYNVLLVKDPATKQLVPKLIDFAFSFESTEPEDFARDIRRWKRTLSMEKND</sequence>
<proteinExistence type="predicted"/>
<dbReference type="Proteomes" id="UP001150603">
    <property type="component" value="Unassembled WGS sequence"/>
</dbReference>
<accession>A0ACC1J2I0</accession>
<protein>
    <submittedName>
        <fullName evidence="1">Uncharacterized protein</fullName>
    </submittedName>
</protein>
<organism evidence="1 2">
    <name type="scientific">Linderina macrospora</name>
    <dbReference type="NCBI Taxonomy" id="4868"/>
    <lineage>
        <taxon>Eukaryota</taxon>
        <taxon>Fungi</taxon>
        <taxon>Fungi incertae sedis</taxon>
        <taxon>Zoopagomycota</taxon>
        <taxon>Kickxellomycotina</taxon>
        <taxon>Kickxellomycetes</taxon>
        <taxon>Kickxellales</taxon>
        <taxon>Kickxellaceae</taxon>
        <taxon>Linderina</taxon>
    </lineage>
</organism>